<dbReference type="Gene3D" id="3.20.20.70">
    <property type="entry name" value="Aldolase class I"/>
    <property type="match status" value="1"/>
</dbReference>
<dbReference type="InterPro" id="IPR006638">
    <property type="entry name" value="Elp3/MiaA/NifB-like_rSAM"/>
</dbReference>
<dbReference type="SUPFAM" id="SSF102114">
    <property type="entry name" value="Radical SAM enzymes"/>
    <property type="match status" value="1"/>
</dbReference>
<evidence type="ECO:0000259" key="5">
    <source>
        <dbReference type="PROSITE" id="PS51918"/>
    </source>
</evidence>
<keyword evidence="2" id="KW-0479">Metal-binding</keyword>
<dbReference type="SFLD" id="SFLDS00029">
    <property type="entry name" value="Radical_SAM"/>
    <property type="match status" value="1"/>
</dbReference>
<name>D3T9E9_ACIB4</name>
<sequence>MIRLSYGTAVKMGLKEGKMLAEPTTAYIMLGERCISNCLFCAQRREGRKEGYLSRVLWLSYTDEVLRNLRGFSRVCFQTLDYPEVVNDLSSLLPLLPSIPVSVSIVPISNEDMKRLKEEGVEIISIALDAATKEIFDDVKGYKVGNRFTWEGHWRALKDAIKIFDSVNTHLIVGLGESDKALYNIMARLSDMGISIALFAFMPVFGGKQPSLHRYRVIQLMRYLFSRNYRNFAEFEDERVMEIIVPEEERKNIMRGIPFLTSGCPGCNRPFYNERPGGKIYNYPFLPKKNVARELIKECEEYAKIIWI</sequence>
<dbReference type="InterPro" id="IPR013785">
    <property type="entry name" value="Aldolase_TIM"/>
</dbReference>
<dbReference type="InterPro" id="IPR007197">
    <property type="entry name" value="rSAM"/>
</dbReference>
<dbReference type="GeneID" id="8827872"/>
<keyword evidence="4" id="KW-0411">Iron-sulfur</keyword>
<dbReference type="GO" id="GO:0046872">
    <property type="term" value="F:metal ion binding"/>
    <property type="evidence" value="ECO:0007669"/>
    <property type="project" value="UniProtKB-KW"/>
</dbReference>
<evidence type="ECO:0000313" key="7">
    <source>
        <dbReference type="Proteomes" id="UP000001400"/>
    </source>
</evidence>
<keyword evidence="3" id="KW-0408">Iron</keyword>
<reference evidence="6" key="1">
    <citation type="submission" date="2010-02" db="EMBL/GenBank/DDBJ databases">
        <title>Complete sequence of Aciduliprofundum boonei T469.</title>
        <authorList>
            <consortium name="US DOE Joint Genome Institute"/>
            <person name="Lucas S."/>
            <person name="Copeland A."/>
            <person name="Lapidus A."/>
            <person name="Cheng J.-F."/>
            <person name="Bruce D."/>
            <person name="Goodwin L."/>
            <person name="Pitluck S."/>
            <person name="Saunders E."/>
            <person name="Detter J.C."/>
            <person name="Han C."/>
            <person name="Tapia R."/>
            <person name="Land M."/>
            <person name="Hauser L."/>
            <person name="Kyrpides N."/>
            <person name="Mikhailova N."/>
            <person name="Flores G."/>
            <person name="Reysenbach A.-L."/>
            <person name="Woyke T."/>
        </authorList>
    </citation>
    <scope>NUCLEOTIDE SEQUENCE</scope>
    <source>
        <strain evidence="6">T469</strain>
    </source>
</reference>
<dbReference type="SFLD" id="SFLDG01098">
    <property type="entry name" value="Uncharacterised_Radical_SAM_Su"/>
    <property type="match status" value="1"/>
</dbReference>
<evidence type="ECO:0000313" key="6">
    <source>
        <dbReference type="EMBL" id="ADD08728.1"/>
    </source>
</evidence>
<proteinExistence type="predicted"/>
<accession>D3T9E9</accession>
<dbReference type="GO" id="GO:0051536">
    <property type="term" value="F:iron-sulfur cluster binding"/>
    <property type="evidence" value="ECO:0007669"/>
    <property type="project" value="UniProtKB-KW"/>
</dbReference>
<evidence type="ECO:0000256" key="1">
    <source>
        <dbReference type="ARBA" id="ARBA00022691"/>
    </source>
</evidence>
<protein>
    <submittedName>
        <fullName evidence="6">Radical SAM domain protein</fullName>
    </submittedName>
</protein>
<dbReference type="GO" id="GO:0003824">
    <property type="term" value="F:catalytic activity"/>
    <property type="evidence" value="ECO:0007669"/>
    <property type="project" value="InterPro"/>
</dbReference>
<keyword evidence="7" id="KW-1185">Reference proteome</keyword>
<dbReference type="RefSeq" id="WP_012997259.1">
    <property type="nucleotide sequence ID" value="NC_013926.1"/>
</dbReference>
<feature type="domain" description="Radical SAM core" evidence="5">
    <location>
        <begin position="20"/>
        <end position="236"/>
    </location>
</feature>
<evidence type="ECO:0000256" key="3">
    <source>
        <dbReference type="ARBA" id="ARBA00023004"/>
    </source>
</evidence>
<dbReference type="KEGG" id="abi:Aboo_0919"/>
<evidence type="ECO:0000256" key="4">
    <source>
        <dbReference type="ARBA" id="ARBA00023014"/>
    </source>
</evidence>
<gene>
    <name evidence="6" type="ordered locus">Aboo_0919</name>
</gene>
<dbReference type="OrthoDB" id="15118at2157"/>
<dbReference type="AlphaFoldDB" id="D3T9E9"/>
<dbReference type="InterPro" id="IPR058240">
    <property type="entry name" value="rSAM_sf"/>
</dbReference>
<dbReference type="Pfam" id="PF04055">
    <property type="entry name" value="Radical_SAM"/>
    <property type="match status" value="1"/>
</dbReference>
<evidence type="ECO:0000256" key="2">
    <source>
        <dbReference type="ARBA" id="ARBA00022723"/>
    </source>
</evidence>
<keyword evidence="1" id="KW-0949">S-adenosyl-L-methionine</keyword>
<dbReference type="EMBL" id="CP001941">
    <property type="protein sequence ID" value="ADD08728.1"/>
    <property type="molecule type" value="Genomic_DNA"/>
</dbReference>
<dbReference type="Proteomes" id="UP000001400">
    <property type="component" value="Chromosome"/>
</dbReference>
<dbReference type="PROSITE" id="PS51918">
    <property type="entry name" value="RADICAL_SAM"/>
    <property type="match status" value="1"/>
</dbReference>
<dbReference type="CDD" id="cd01335">
    <property type="entry name" value="Radical_SAM"/>
    <property type="match status" value="1"/>
</dbReference>
<organism evidence="6 7">
    <name type="scientific">Aciduliprofundum boonei (strain DSM 19572 / T469)</name>
    <dbReference type="NCBI Taxonomy" id="439481"/>
    <lineage>
        <taxon>Archaea</taxon>
        <taxon>Methanobacteriati</taxon>
        <taxon>Thermoplasmatota</taxon>
        <taxon>DHVE2 group</taxon>
        <taxon>Candidatus Aciduliprofundum</taxon>
    </lineage>
</organism>
<dbReference type="SMART" id="SM00729">
    <property type="entry name" value="Elp3"/>
    <property type="match status" value="1"/>
</dbReference>
<dbReference type="HOGENOM" id="CLU_054041_0_0_2"/>